<evidence type="ECO:0000313" key="2">
    <source>
        <dbReference type="EMBL" id="MBB3984921.1"/>
    </source>
</evidence>
<dbReference type="Gene3D" id="3.30.1150.10">
    <property type="match status" value="1"/>
</dbReference>
<evidence type="ECO:0000313" key="3">
    <source>
        <dbReference type="Proteomes" id="UP000541426"/>
    </source>
</evidence>
<accession>A0A7W6DKH6</accession>
<organism evidence="2 3">
    <name type="scientific">Sagittula marina</name>
    <dbReference type="NCBI Taxonomy" id="943940"/>
    <lineage>
        <taxon>Bacteria</taxon>
        <taxon>Pseudomonadati</taxon>
        <taxon>Pseudomonadota</taxon>
        <taxon>Alphaproteobacteria</taxon>
        <taxon>Rhodobacterales</taxon>
        <taxon>Roseobacteraceae</taxon>
        <taxon>Sagittula</taxon>
    </lineage>
</organism>
<proteinExistence type="predicted"/>
<dbReference type="Proteomes" id="UP000541426">
    <property type="component" value="Unassembled WGS sequence"/>
</dbReference>
<dbReference type="EMBL" id="JACIEJ010000002">
    <property type="protein sequence ID" value="MBB3984921.1"/>
    <property type="molecule type" value="Genomic_DNA"/>
</dbReference>
<keyword evidence="3" id="KW-1185">Reference proteome</keyword>
<evidence type="ECO:0000256" key="1">
    <source>
        <dbReference type="SAM" id="MobiDB-lite"/>
    </source>
</evidence>
<gene>
    <name evidence="2" type="ORF">GGQ68_001237</name>
</gene>
<sequence length="397" mass="41658">MSRYLQISAGVHAAAFAWLLLGNIFDAAPPEMSVADVSVISEAEFAALSAPERSDTDLLEPALEPTPEPEPEPEPAPEPVPDPIPEPEPVPEPAPVPAPEPEPIPEPAPEPTPTPEPVPTIPAPEPEPLPVPDPAPIPPAPQVLAPDNSRRPQPRPAPRVADEPVAPPDPEAVTGPETQQAADPDATSADEVEEAQEATAPEETTTEIVTEAEEPSGSEDAPRAPAASVRPRTRPERTAEAEPAEPASEPTPTPTPSEPVSDPAQDALTAALADTLTSSGAGADAPEGPPMTRGEKDAMQIAVQACWVVDVGNQAADVTVTLAFDMQPDGTVISSSIRMLDATGGSGAAADTAFQWARRAVLRCQIEQGGAYDLPAEKYDSWKRIEMTFNPRDMRLR</sequence>
<reference evidence="2 3" key="1">
    <citation type="submission" date="2020-08" db="EMBL/GenBank/DDBJ databases">
        <title>Genomic Encyclopedia of Type Strains, Phase IV (KMG-IV): sequencing the most valuable type-strain genomes for metagenomic binning, comparative biology and taxonomic classification.</title>
        <authorList>
            <person name="Goeker M."/>
        </authorList>
    </citation>
    <scope>NUCLEOTIDE SEQUENCE [LARGE SCALE GENOMIC DNA]</scope>
    <source>
        <strain evidence="2 3">DSM 102235</strain>
    </source>
</reference>
<feature type="compositionally biased region" description="Pro residues" evidence="1">
    <location>
        <begin position="76"/>
        <end position="141"/>
    </location>
</feature>
<comment type="caution">
    <text evidence="2">The sequence shown here is derived from an EMBL/GenBank/DDBJ whole genome shotgun (WGS) entry which is preliminary data.</text>
</comment>
<dbReference type="RefSeq" id="WP_183963970.1">
    <property type="nucleotide sequence ID" value="NZ_BAABBZ010000014.1"/>
</dbReference>
<protein>
    <recommendedName>
        <fullName evidence="4">Cell division and transport-associated protein TolA</fullName>
    </recommendedName>
</protein>
<feature type="region of interest" description="Disordered" evidence="1">
    <location>
        <begin position="48"/>
        <end position="263"/>
    </location>
</feature>
<dbReference type="AlphaFoldDB" id="A0A7W6DKH6"/>
<feature type="compositionally biased region" description="Low complexity" evidence="1">
    <location>
        <begin position="197"/>
        <end position="209"/>
    </location>
</feature>
<evidence type="ECO:0008006" key="4">
    <source>
        <dbReference type="Google" id="ProtNLM"/>
    </source>
</evidence>
<name>A0A7W6DKH6_9RHOB</name>